<name>A0A0N4UH40_DRAME</name>
<dbReference type="EMBL" id="UYYG01000022">
    <property type="protein sequence ID" value="VDN51482.1"/>
    <property type="molecule type" value="Genomic_DNA"/>
</dbReference>
<feature type="transmembrane region" description="Helical" evidence="1">
    <location>
        <begin position="12"/>
        <end position="34"/>
    </location>
</feature>
<evidence type="ECO:0000313" key="5">
    <source>
        <dbReference type="WBParaSite" id="DME_0000684101-mRNA-1"/>
    </source>
</evidence>
<evidence type="ECO:0000256" key="1">
    <source>
        <dbReference type="SAM" id="Phobius"/>
    </source>
</evidence>
<dbReference type="WBParaSite" id="DME_0000684101-mRNA-1">
    <property type="protein sequence ID" value="DME_0000684101-mRNA-1"/>
    <property type="gene ID" value="DME_0000684101"/>
</dbReference>
<sequence length="79" mass="8381">MATPNSIAAESMVLGSILAIQELIANVSIAPLATKMMVHSTMTTLVQTSSDRKDSVMPLVELILGTATYLVSQFSLLTI</sequence>
<keyword evidence="1" id="KW-1133">Transmembrane helix</keyword>
<reference evidence="2 4" key="2">
    <citation type="submission" date="2018-11" db="EMBL/GenBank/DDBJ databases">
        <authorList>
            <consortium name="Pathogen Informatics"/>
        </authorList>
    </citation>
    <scope>NUCLEOTIDE SEQUENCE [LARGE SCALE GENOMIC DNA]</scope>
</reference>
<dbReference type="AlphaFoldDB" id="A0A0N4UH40"/>
<organism evidence="3 5">
    <name type="scientific">Dracunculus medinensis</name>
    <name type="common">Guinea worm</name>
    <dbReference type="NCBI Taxonomy" id="318479"/>
    <lineage>
        <taxon>Eukaryota</taxon>
        <taxon>Metazoa</taxon>
        <taxon>Ecdysozoa</taxon>
        <taxon>Nematoda</taxon>
        <taxon>Chromadorea</taxon>
        <taxon>Rhabditida</taxon>
        <taxon>Spirurina</taxon>
        <taxon>Dracunculoidea</taxon>
        <taxon>Dracunculidae</taxon>
        <taxon>Dracunculus</taxon>
    </lineage>
</organism>
<gene>
    <name evidence="2" type="ORF">DME_LOCUS1455</name>
</gene>
<evidence type="ECO:0000313" key="2">
    <source>
        <dbReference type="EMBL" id="VDN51482.1"/>
    </source>
</evidence>
<reference evidence="5" key="1">
    <citation type="submission" date="2017-02" db="UniProtKB">
        <authorList>
            <consortium name="WormBaseParasite"/>
        </authorList>
    </citation>
    <scope>IDENTIFICATION</scope>
</reference>
<protein>
    <submittedName>
        <fullName evidence="5">Ovule protein</fullName>
    </submittedName>
</protein>
<evidence type="ECO:0000313" key="3">
    <source>
        <dbReference type="Proteomes" id="UP000038040"/>
    </source>
</evidence>
<feature type="transmembrane region" description="Helical" evidence="1">
    <location>
        <begin position="55"/>
        <end position="76"/>
    </location>
</feature>
<dbReference type="Proteomes" id="UP000038040">
    <property type="component" value="Unplaced"/>
</dbReference>
<keyword evidence="1" id="KW-0472">Membrane</keyword>
<evidence type="ECO:0000313" key="4">
    <source>
        <dbReference type="Proteomes" id="UP000274756"/>
    </source>
</evidence>
<dbReference type="Proteomes" id="UP000274756">
    <property type="component" value="Unassembled WGS sequence"/>
</dbReference>
<accession>A0A0N4UH40</accession>
<keyword evidence="1" id="KW-0812">Transmembrane</keyword>
<proteinExistence type="predicted"/>
<keyword evidence="4" id="KW-1185">Reference proteome</keyword>